<sequence length="393" mass="45145">MKKNYCYLLSLLLLFACSGNQKSVKNEYKGKLKAVKQLVETGEKRFRLDTETKVKPPYIQYCSDHTGNDLLTFLNPRKNAIYFYNYSDTAYLRQIAFEREGANAVMSIGAYYIKSPDSIYVFNRPLIEIALADSAGVIHSRVTLLNKDDKEWAMHNPQYVFSTVMPLMLIDNHLQLPGLAPFPEILADRENFRFTTSIDLVTDKAENHHLYPEELFGNNYNWGGDLIQFVYPAITPEGKMVHSFTNSHDLYISDWDSDAAMKVYGGSNEAGTITSIGHEEVKTTPDELVYTSYMEQDFYAAVIHDPYRKVYYRYLLHGMPDANLKTPLDSKPLTIVMMDEQFHYLGETMIGTGQEWNWTNSFVTKEGLNIERIGTEPEDDDYLTFGLFNIQDL</sequence>
<protein>
    <recommendedName>
        <fullName evidence="4">DUF4221 domain-containing protein</fullName>
    </recommendedName>
</protein>
<proteinExistence type="predicted"/>
<dbReference type="RefSeq" id="WP_183672237.1">
    <property type="nucleotide sequence ID" value="NZ_BMPB01000015.1"/>
</dbReference>
<dbReference type="PROSITE" id="PS51257">
    <property type="entry name" value="PROKAR_LIPOPROTEIN"/>
    <property type="match status" value="1"/>
</dbReference>
<feature type="chain" id="PRO_5046735751" description="DUF4221 domain-containing protein" evidence="1">
    <location>
        <begin position="23"/>
        <end position="393"/>
    </location>
</feature>
<evidence type="ECO:0000256" key="1">
    <source>
        <dbReference type="SAM" id="SignalP"/>
    </source>
</evidence>
<dbReference type="EMBL" id="JACHOC010000011">
    <property type="protein sequence ID" value="MBB4624673.1"/>
    <property type="molecule type" value="Genomic_DNA"/>
</dbReference>
<reference evidence="2 3" key="1">
    <citation type="submission" date="2020-08" db="EMBL/GenBank/DDBJ databases">
        <title>Genomic Encyclopedia of Type Strains, Phase IV (KMG-IV): sequencing the most valuable type-strain genomes for metagenomic binning, comparative biology and taxonomic classification.</title>
        <authorList>
            <person name="Goeker M."/>
        </authorList>
    </citation>
    <scope>NUCLEOTIDE SEQUENCE [LARGE SCALE GENOMIC DNA]</scope>
    <source>
        <strain evidence="2 3">DSM 102983</strain>
    </source>
</reference>
<evidence type="ECO:0000313" key="2">
    <source>
        <dbReference type="EMBL" id="MBB4624673.1"/>
    </source>
</evidence>
<name>A0ABR6KV68_9BACT</name>
<dbReference type="Pfam" id="PF13970">
    <property type="entry name" value="DUF4221"/>
    <property type="match status" value="1"/>
</dbReference>
<keyword evidence="3" id="KW-1185">Reference proteome</keyword>
<keyword evidence="1" id="KW-0732">Signal</keyword>
<dbReference type="Proteomes" id="UP000533637">
    <property type="component" value="Unassembled WGS sequence"/>
</dbReference>
<evidence type="ECO:0000313" key="3">
    <source>
        <dbReference type="Proteomes" id="UP000533637"/>
    </source>
</evidence>
<comment type="caution">
    <text evidence="2">The sequence shown here is derived from an EMBL/GenBank/DDBJ whole genome shotgun (WGS) entry which is preliminary data.</text>
</comment>
<gene>
    <name evidence="2" type="ORF">GGQ57_004617</name>
</gene>
<evidence type="ECO:0008006" key="4">
    <source>
        <dbReference type="Google" id="ProtNLM"/>
    </source>
</evidence>
<feature type="signal peptide" evidence="1">
    <location>
        <begin position="1"/>
        <end position="22"/>
    </location>
</feature>
<organism evidence="2 3">
    <name type="scientific">Parabacteroides faecis</name>
    <dbReference type="NCBI Taxonomy" id="1217282"/>
    <lineage>
        <taxon>Bacteria</taxon>
        <taxon>Pseudomonadati</taxon>
        <taxon>Bacteroidota</taxon>
        <taxon>Bacteroidia</taxon>
        <taxon>Bacteroidales</taxon>
        <taxon>Tannerellaceae</taxon>
        <taxon>Parabacteroides</taxon>
    </lineage>
</organism>
<dbReference type="InterPro" id="IPR025316">
    <property type="entry name" value="DUF4221"/>
</dbReference>
<accession>A0ABR6KV68</accession>